<dbReference type="Proteomes" id="UP000176952">
    <property type="component" value="Unassembled WGS sequence"/>
</dbReference>
<dbReference type="GO" id="GO:0033202">
    <property type="term" value="C:DNA helicase complex"/>
    <property type="evidence" value="ECO:0007669"/>
    <property type="project" value="TreeGrafter"/>
</dbReference>
<evidence type="ECO:0000313" key="14">
    <source>
        <dbReference type="EMBL" id="OGY84298.1"/>
    </source>
</evidence>
<evidence type="ECO:0000256" key="8">
    <source>
        <dbReference type="ARBA" id="ARBA00034617"/>
    </source>
</evidence>
<dbReference type="Pfam" id="PF13361">
    <property type="entry name" value="UvrD_C"/>
    <property type="match status" value="2"/>
</dbReference>
<evidence type="ECO:0000256" key="7">
    <source>
        <dbReference type="ARBA" id="ARBA00023235"/>
    </source>
</evidence>
<dbReference type="PROSITE" id="PS51198">
    <property type="entry name" value="UVRD_HELICASE_ATP_BIND"/>
    <property type="match status" value="1"/>
</dbReference>
<dbReference type="PROSITE" id="PS51217">
    <property type="entry name" value="UVRD_HELICASE_CTER"/>
    <property type="match status" value="1"/>
</dbReference>
<dbReference type="AlphaFoldDB" id="A0A1G2B536"/>
<dbReference type="CDD" id="cd18807">
    <property type="entry name" value="SF1_C_UvrD"/>
    <property type="match status" value="1"/>
</dbReference>
<dbReference type="GO" id="GO:0005524">
    <property type="term" value="F:ATP binding"/>
    <property type="evidence" value="ECO:0007669"/>
    <property type="project" value="UniProtKB-UniRule"/>
</dbReference>
<dbReference type="FunFam" id="1.10.486.10:FF:000003">
    <property type="entry name" value="ATP-dependent DNA helicase"/>
    <property type="match status" value="1"/>
</dbReference>
<keyword evidence="5 11" id="KW-0067">ATP-binding</keyword>
<evidence type="ECO:0000256" key="1">
    <source>
        <dbReference type="ARBA" id="ARBA00009922"/>
    </source>
</evidence>
<keyword evidence="3 11" id="KW-0378">Hydrolase</keyword>
<dbReference type="GO" id="GO:0043138">
    <property type="term" value="F:3'-5' DNA helicase activity"/>
    <property type="evidence" value="ECO:0007669"/>
    <property type="project" value="UniProtKB-EC"/>
</dbReference>
<dbReference type="InterPro" id="IPR014017">
    <property type="entry name" value="DNA_helicase_UvrD-like_C"/>
</dbReference>
<evidence type="ECO:0000256" key="3">
    <source>
        <dbReference type="ARBA" id="ARBA00022801"/>
    </source>
</evidence>
<evidence type="ECO:0000256" key="6">
    <source>
        <dbReference type="ARBA" id="ARBA00023125"/>
    </source>
</evidence>
<keyword evidence="2 11" id="KW-0547">Nucleotide-binding</keyword>
<keyword evidence="4 11" id="KW-0347">Helicase</keyword>
<comment type="similarity">
    <text evidence="1">Belongs to the helicase family. UvrD subfamily.</text>
</comment>
<evidence type="ECO:0000259" key="12">
    <source>
        <dbReference type="PROSITE" id="PS51198"/>
    </source>
</evidence>
<dbReference type="PANTHER" id="PTHR11070">
    <property type="entry name" value="UVRD / RECB / PCRA DNA HELICASE FAMILY MEMBER"/>
    <property type="match status" value="1"/>
</dbReference>
<keyword evidence="7" id="KW-0413">Isomerase</keyword>
<evidence type="ECO:0000256" key="2">
    <source>
        <dbReference type="ARBA" id="ARBA00022741"/>
    </source>
</evidence>
<dbReference type="SUPFAM" id="SSF52540">
    <property type="entry name" value="P-loop containing nucleoside triphosphate hydrolases"/>
    <property type="match status" value="1"/>
</dbReference>
<feature type="domain" description="UvrD-like helicase C-terminal" evidence="13">
    <location>
        <begin position="285"/>
        <end position="606"/>
    </location>
</feature>
<protein>
    <recommendedName>
        <fullName evidence="9">DNA 3'-5' helicase</fullName>
        <ecNumber evidence="9">5.6.2.4</ecNumber>
    </recommendedName>
</protein>
<dbReference type="Gene3D" id="3.40.50.300">
    <property type="entry name" value="P-loop containing nucleotide triphosphate hydrolases"/>
    <property type="match status" value="2"/>
</dbReference>
<comment type="caution">
    <text evidence="14">The sequence shown here is derived from an EMBL/GenBank/DDBJ whole genome shotgun (WGS) entry which is preliminary data.</text>
</comment>
<comment type="catalytic activity">
    <reaction evidence="8">
        <text>Couples ATP hydrolysis with the unwinding of duplex DNA by translocating in the 3'-5' direction.</text>
        <dbReference type="EC" id="5.6.2.4"/>
    </reaction>
</comment>
<organism evidence="14 15">
    <name type="scientific">Candidatus Kerfeldbacteria bacterium RIFCSPHIGHO2_12_FULL_48_17</name>
    <dbReference type="NCBI Taxonomy" id="1798542"/>
    <lineage>
        <taxon>Bacteria</taxon>
        <taxon>Candidatus Kerfeldiibacteriota</taxon>
    </lineage>
</organism>
<evidence type="ECO:0000256" key="5">
    <source>
        <dbReference type="ARBA" id="ARBA00022840"/>
    </source>
</evidence>
<name>A0A1G2B536_9BACT</name>
<dbReference type="InterPro" id="IPR000212">
    <property type="entry name" value="DNA_helicase_UvrD/REP"/>
</dbReference>
<feature type="domain" description="UvrD-like helicase ATP-binding" evidence="12">
    <location>
        <begin position="5"/>
        <end position="284"/>
    </location>
</feature>
<comment type="catalytic activity">
    <reaction evidence="10">
        <text>ATP + H2O = ADP + phosphate + H(+)</text>
        <dbReference type="Rhea" id="RHEA:13065"/>
        <dbReference type="ChEBI" id="CHEBI:15377"/>
        <dbReference type="ChEBI" id="CHEBI:15378"/>
        <dbReference type="ChEBI" id="CHEBI:30616"/>
        <dbReference type="ChEBI" id="CHEBI:43474"/>
        <dbReference type="ChEBI" id="CHEBI:456216"/>
        <dbReference type="EC" id="5.6.2.4"/>
    </reaction>
</comment>
<dbReference type="PANTHER" id="PTHR11070:SF2">
    <property type="entry name" value="ATP-DEPENDENT DNA HELICASE SRS2"/>
    <property type="match status" value="1"/>
</dbReference>
<dbReference type="GO" id="GO:0016887">
    <property type="term" value="F:ATP hydrolysis activity"/>
    <property type="evidence" value="ECO:0007669"/>
    <property type="project" value="RHEA"/>
</dbReference>
<dbReference type="CDD" id="cd17932">
    <property type="entry name" value="DEXQc_UvrD"/>
    <property type="match status" value="1"/>
</dbReference>
<sequence>MALLDALNDKQRKAATIIDGPVLILAGAGSGKTMTLTHRIAYMVEKGIPAQNILAVTFTNKAAKEMSERVRRLLRGRSLIIPIMGTFHSVCVKILRREIENLGYKRSFVIFDSSDQQTLIKKAIKDLGYDTKKVSPNGVHGIISRNKNHMITAEGFSEMAGSFIEEIAAKVFIKYDAELKEHNALDFDDLLLKTVELWTKHPDILKKYQNAFRYVLVDEYQDTNQVQYTLLKMLTAEHRNLCVVGDDWQSIYAFRGANVQNILNFEKDFKDTRVILLEQNYRSTGNIVAASNHIIRKKQKQKDKKLWTIEAAGEKIGVFQARDEKDEADWVARKMIGLPTAAEESLPDDGELTYVSEETSILDRVMNTKSFQDRRAVQKMSEDVARKIRSGEINFAQYVILYRTNAQSRAVEETMIHHGIPYKLIGGIRFYERREIKDMLAYLRILANPNDWVSMERIVNVPPRGIGARSWLKIEQFCREQGLLFTEAAKREIPGVMTKSWLALKEFAEDWEDVMVKAETLNPVEILDMVAKLTGYKDMLIDGSEEGEMRWENIQELKTVMGKFSGKTGVEGLLAFLEETSLVADTDDIDETTNAVTMMTVHAAKGLEFPEVFVIGCEEGLFPHSRSLLSPEEMEEERRLFYVAVTRAKKRLHLLFTAQRTIYGATQVNEPSRFLADIPEQLKHEKQTAKNLW</sequence>
<evidence type="ECO:0000256" key="9">
    <source>
        <dbReference type="ARBA" id="ARBA00034808"/>
    </source>
</evidence>
<evidence type="ECO:0000313" key="15">
    <source>
        <dbReference type="Proteomes" id="UP000176952"/>
    </source>
</evidence>
<dbReference type="Pfam" id="PF00580">
    <property type="entry name" value="UvrD-helicase"/>
    <property type="match status" value="1"/>
</dbReference>
<dbReference type="GO" id="GO:0000725">
    <property type="term" value="P:recombinational repair"/>
    <property type="evidence" value="ECO:0007669"/>
    <property type="project" value="TreeGrafter"/>
</dbReference>
<dbReference type="GO" id="GO:0005829">
    <property type="term" value="C:cytosol"/>
    <property type="evidence" value="ECO:0007669"/>
    <property type="project" value="TreeGrafter"/>
</dbReference>
<dbReference type="EMBL" id="MHKD01000015">
    <property type="protein sequence ID" value="OGY84298.1"/>
    <property type="molecule type" value="Genomic_DNA"/>
</dbReference>
<accession>A0A1G2B536</accession>
<dbReference type="GO" id="GO:0003677">
    <property type="term" value="F:DNA binding"/>
    <property type="evidence" value="ECO:0007669"/>
    <property type="project" value="UniProtKB-KW"/>
</dbReference>
<evidence type="ECO:0000259" key="13">
    <source>
        <dbReference type="PROSITE" id="PS51217"/>
    </source>
</evidence>
<keyword evidence="6" id="KW-0238">DNA-binding</keyword>
<gene>
    <name evidence="14" type="ORF">A3F54_03845</name>
</gene>
<dbReference type="EC" id="5.6.2.4" evidence="9"/>
<feature type="binding site" evidence="11">
    <location>
        <begin position="26"/>
        <end position="33"/>
    </location>
    <ligand>
        <name>ATP</name>
        <dbReference type="ChEBI" id="CHEBI:30616"/>
    </ligand>
</feature>
<dbReference type="Gene3D" id="1.10.486.10">
    <property type="entry name" value="PCRA, domain 4"/>
    <property type="match status" value="1"/>
</dbReference>
<dbReference type="Gene3D" id="1.10.10.160">
    <property type="match status" value="1"/>
</dbReference>
<dbReference type="InterPro" id="IPR014016">
    <property type="entry name" value="UvrD-like_ATP-bd"/>
</dbReference>
<reference evidence="14 15" key="1">
    <citation type="journal article" date="2016" name="Nat. Commun.">
        <title>Thousands of microbial genomes shed light on interconnected biogeochemical processes in an aquifer system.</title>
        <authorList>
            <person name="Anantharaman K."/>
            <person name="Brown C.T."/>
            <person name="Hug L.A."/>
            <person name="Sharon I."/>
            <person name="Castelle C.J."/>
            <person name="Probst A.J."/>
            <person name="Thomas B.C."/>
            <person name="Singh A."/>
            <person name="Wilkins M.J."/>
            <person name="Karaoz U."/>
            <person name="Brodie E.L."/>
            <person name="Williams K.H."/>
            <person name="Hubbard S.S."/>
            <person name="Banfield J.F."/>
        </authorList>
    </citation>
    <scope>NUCLEOTIDE SEQUENCE [LARGE SCALE GENOMIC DNA]</scope>
</reference>
<dbReference type="STRING" id="1798542.A3F54_03845"/>
<dbReference type="InterPro" id="IPR027417">
    <property type="entry name" value="P-loop_NTPase"/>
</dbReference>
<proteinExistence type="inferred from homology"/>
<dbReference type="InterPro" id="IPR013986">
    <property type="entry name" value="DExx_box_DNA_helicase_dom_sf"/>
</dbReference>
<evidence type="ECO:0000256" key="4">
    <source>
        <dbReference type="ARBA" id="ARBA00022806"/>
    </source>
</evidence>
<dbReference type="Gene3D" id="3.30.160.800">
    <property type="match status" value="1"/>
</dbReference>
<evidence type="ECO:0000256" key="10">
    <source>
        <dbReference type="ARBA" id="ARBA00048988"/>
    </source>
</evidence>
<evidence type="ECO:0000256" key="11">
    <source>
        <dbReference type="PROSITE-ProRule" id="PRU00560"/>
    </source>
</evidence>